<evidence type="ECO:0000259" key="9">
    <source>
        <dbReference type="Pfam" id="PF25198"/>
    </source>
</evidence>
<evidence type="ECO:0000313" key="10">
    <source>
        <dbReference type="EMBL" id="RCW40888.1"/>
    </source>
</evidence>
<dbReference type="InterPro" id="IPR008844">
    <property type="entry name" value="Spore_GerAC-like"/>
</dbReference>
<proteinExistence type="inferred from homology"/>
<protein>
    <submittedName>
        <fullName evidence="10">Spore germination protein KC</fullName>
    </submittedName>
</protein>
<dbReference type="InterPro" id="IPR057336">
    <property type="entry name" value="GerAC_N"/>
</dbReference>
<evidence type="ECO:0000313" key="11">
    <source>
        <dbReference type="Proteomes" id="UP000252415"/>
    </source>
</evidence>
<accession>A0A368VKR5</accession>
<dbReference type="AlphaFoldDB" id="A0A368VKR5"/>
<keyword evidence="11" id="KW-1185">Reference proteome</keyword>
<dbReference type="OrthoDB" id="9816067at2"/>
<evidence type="ECO:0000256" key="4">
    <source>
        <dbReference type="ARBA" id="ARBA00022729"/>
    </source>
</evidence>
<evidence type="ECO:0000256" key="1">
    <source>
        <dbReference type="ARBA" id="ARBA00004635"/>
    </source>
</evidence>
<comment type="caution">
    <text evidence="10">The sequence shown here is derived from an EMBL/GenBank/DDBJ whole genome shotgun (WGS) entry which is preliminary data.</text>
</comment>
<evidence type="ECO:0000256" key="6">
    <source>
        <dbReference type="ARBA" id="ARBA00023139"/>
    </source>
</evidence>
<dbReference type="Pfam" id="PF05504">
    <property type="entry name" value="Spore_GerAC"/>
    <property type="match status" value="1"/>
</dbReference>
<dbReference type="PANTHER" id="PTHR35789:SF1">
    <property type="entry name" value="SPORE GERMINATION PROTEIN B3"/>
    <property type="match status" value="1"/>
</dbReference>
<evidence type="ECO:0000256" key="2">
    <source>
        <dbReference type="ARBA" id="ARBA00007886"/>
    </source>
</evidence>
<keyword evidence="7" id="KW-0449">Lipoprotein</keyword>
<dbReference type="GO" id="GO:0016020">
    <property type="term" value="C:membrane"/>
    <property type="evidence" value="ECO:0007669"/>
    <property type="project" value="UniProtKB-SubCell"/>
</dbReference>
<keyword evidence="4" id="KW-0732">Signal</keyword>
<dbReference type="NCBIfam" id="TIGR02887">
    <property type="entry name" value="spore_ger_x_C"/>
    <property type="match status" value="1"/>
</dbReference>
<dbReference type="InterPro" id="IPR046953">
    <property type="entry name" value="Spore_GerAC-like_C"/>
</dbReference>
<evidence type="ECO:0000259" key="8">
    <source>
        <dbReference type="Pfam" id="PF05504"/>
    </source>
</evidence>
<keyword evidence="5" id="KW-0472">Membrane</keyword>
<dbReference type="GO" id="GO:0009847">
    <property type="term" value="P:spore germination"/>
    <property type="evidence" value="ECO:0007669"/>
    <property type="project" value="InterPro"/>
</dbReference>
<keyword evidence="6" id="KW-0564">Palmitate</keyword>
<dbReference type="RefSeq" id="WP_114384096.1">
    <property type="nucleotide sequence ID" value="NZ_QPJD01000028.1"/>
</dbReference>
<dbReference type="Pfam" id="PF25198">
    <property type="entry name" value="Spore_GerAC_N"/>
    <property type="match status" value="1"/>
</dbReference>
<gene>
    <name evidence="10" type="ORF">DFP97_12810</name>
</gene>
<dbReference type="Gene3D" id="3.30.300.210">
    <property type="entry name" value="Nutrient germinant receptor protein C, domain 3"/>
    <property type="match status" value="1"/>
</dbReference>
<name>A0A368VKR5_9BACL</name>
<organism evidence="10 11">
    <name type="scientific">Paenibacillus prosopidis</name>
    <dbReference type="NCBI Taxonomy" id="630520"/>
    <lineage>
        <taxon>Bacteria</taxon>
        <taxon>Bacillati</taxon>
        <taxon>Bacillota</taxon>
        <taxon>Bacilli</taxon>
        <taxon>Bacillales</taxon>
        <taxon>Paenibacillaceae</taxon>
        <taxon>Paenibacillus</taxon>
    </lineage>
</organism>
<sequence length="409" mass="46124">MRRTRRTHSLLSPLCLLICMGIMTMILTGCWNRRELNELAVVLAVGIDSADGQYEVSVQVAEPSQMSRNRGSDRSPVSIFSQKAPTLFEAFRKITTKSARKMYVAHIRLVIFDEQTARNGIKEPLDFLFRDHEVRPDFYMVVTKGTSAKDVVSFITPTEILPSIGLYKTLKVSEKVWAPTSAVKVTEMLKKLTKTGVEPVLTWGKIVGDVRKGKTPENVKQPASFSEFKYFGVSAFRGDRLVGWLNESNSKAYNYITNKVSSTVGNVNCPHSKGDFVVEVSRSKVKIVPSIQRGEPRIQLETTIDANLGEIGCPVDLTNEATFLAMEEAARKSLMKILKDGVREAQSMGSDIFGFGEAFHRKYPRQWSQWKENWNQKFKKIPVEIKIDYKLNKIGKIISPFGNNLSKKE</sequence>
<dbReference type="Proteomes" id="UP000252415">
    <property type="component" value="Unassembled WGS sequence"/>
</dbReference>
<feature type="domain" description="Spore germination protein N-terminal" evidence="9">
    <location>
        <begin position="32"/>
        <end position="202"/>
    </location>
</feature>
<feature type="domain" description="Spore germination GerAC-like C-terminal" evidence="8">
    <location>
        <begin position="232"/>
        <end position="395"/>
    </location>
</feature>
<dbReference type="EMBL" id="QPJD01000028">
    <property type="protein sequence ID" value="RCW40888.1"/>
    <property type="molecule type" value="Genomic_DNA"/>
</dbReference>
<dbReference type="InterPro" id="IPR038501">
    <property type="entry name" value="Spore_GerAC_C_sf"/>
</dbReference>
<evidence type="ECO:0000256" key="5">
    <source>
        <dbReference type="ARBA" id="ARBA00023136"/>
    </source>
</evidence>
<dbReference type="PROSITE" id="PS51257">
    <property type="entry name" value="PROKAR_LIPOPROTEIN"/>
    <property type="match status" value="1"/>
</dbReference>
<comment type="subcellular location">
    <subcellularLocation>
        <location evidence="1">Membrane</location>
        <topology evidence="1">Lipid-anchor</topology>
    </subcellularLocation>
</comment>
<evidence type="ECO:0000256" key="7">
    <source>
        <dbReference type="ARBA" id="ARBA00023288"/>
    </source>
</evidence>
<dbReference type="PANTHER" id="PTHR35789">
    <property type="entry name" value="SPORE GERMINATION PROTEIN B3"/>
    <property type="match status" value="1"/>
</dbReference>
<evidence type="ECO:0000256" key="3">
    <source>
        <dbReference type="ARBA" id="ARBA00022544"/>
    </source>
</evidence>
<comment type="similarity">
    <text evidence="2">Belongs to the GerABKC lipoprotein family.</text>
</comment>
<reference evidence="10 11" key="1">
    <citation type="submission" date="2018-07" db="EMBL/GenBank/DDBJ databases">
        <title>Genomic Encyclopedia of Type Strains, Phase III (KMG-III): the genomes of soil and plant-associated and newly described type strains.</title>
        <authorList>
            <person name="Whitman W."/>
        </authorList>
    </citation>
    <scope>NUCLEOTIDE SEQUENCE [LARGE SCALE GENOMIC DNA]</scope>
    <source>
        <strain evidence="10 11">CECT 7506</strain>
    </source>
</reference>
<keyword evidence="3" id="KW-0309">Germination</keyword>